<name>A0A2S4VBF8_9BASI</name>
<evidence type="ECO:0000313" key="2">
    <source>
        <dbReference type="EMBL" id="POW06879.1"/>
    </source>
</evidence>
<keyword evidence="1" id="KW-0732">Signal</keyword>
<comment type="caution">
    <text evidence="2">The sequence shown here is derived from an EMBL/GenBank/DDBJ whole genome shotgun (WGS) entry which is preliminary data.</text>
</comment>
<protein>
    <recommendedName>
        <fullName evidence="4">Secreted protein</fullName>
    </recommendedName>
</protein>
<reference evidence="3" key="3">
    <citation type="journal article" date="2018" name="Mol. Plant Microbe Interact.">
        <title>Genome sequence resources for the wheat stripe rust pathogen (Puccinia striiformis f. sp. tritici) and the barley stripe rust pathogen (Puccinia striiformis f. sp. hordei).</title>
        <authorList>
            <person name="Xia C."/>
            <person name="Wang M."/>
            <person name="Yin C."/>
            <person name="Cornejo O.E."/>
            <person name="Hulbert S.H."/>
            <person name="Chen X."/>
        </authorList>
    </citation>
    <scope>NUCLEOTIDE SEQUENCE [LARGE SCALE GENOMIC DNA]</scope>
    <source>
        <strain evidence="3">93TX-2</strain>
    </source>
</reference>
<evidence type="ECO:0000313" key="3">
    <source>
        <dbReference type="Proteomes" id="UP000238274"/>
    </source>
</evidence>
<gene>
    <name evidence="2" type="ORF">PSHT_10197</name>
</gene>
<dbReference type="AlphaFoldDB" id="A0A2S4VBF8"/>
<evidence type="ECO:0008006" key="4">
    <source>
        <dbReference type="Google" id="ProtNLM"/>
    </source>
</evidence>
<keyword evidence="3" id="KW-1185">Reference proteome</keyword>
<accession>A0A2S4VBF8</accession>
<evidence type="ECO:0000256" key="1">
    <source>
        <dbReference type="SAM" id="SignalP"/>
    </source>
</evidence>
<dbReference type="EMBL" id="PKSM01000153">
    <property type="protein sequence ID" value="POW06879.1"/>
    <property type="molecule type" value="Genomic_DNA"/>
</dbReference>
<dbReference type="VEuPathDB" id="FungiDB:PSHT_10197"/>
<reference evidence="2 3" key="1">
    <citation type="submission" date="2017-12" db="EMBL/GenBank/DDBJ databases">
        <title>Gene loss provides genomic basis for host adaptation in cereal stripe rust fungi.</title>
        <authorList>
            <person name="Xia C."/>
        </authorList>
    </citation>
    <scope>NUCLEOTIDE SEQUENCE [LARGE SCALE GENOMIC DNA]</scope>
    <source>
        <strain evidence="2 3">93TX-2</strain>
    </source>
</reference>
<dbReference type="VEuPathDB" id="FungiDB:PSTT_11212"/>
<reference evidence="3" key="2">
    <citation type="journal article" date="2018" name="BMC Genomics">
        <title>Genomic insights into host adaptation between the wheat stripe rust pathogen (Puccinia striiformis f. sp. tritici) and the barley stripe rust pathogen (Puccinia striiformis f. sp. hordei).</title>
        <authorList>
            <person name="Xia C."/>
            <person name="Wang M."/>
            <person name="Yin C."/>
            <person name="Cornejo O.E."/>
            <person name="Hulbert S.H."/>
            <person name="Chen X."/>
        </authorList>
    </citation>
    <scope>NUCLEOTIDE SEQUENCE [LARGE SCALE GENOMIC DNA]</scope>
    <source>
        <strain evidence="3">93TX-2</strain>
    </source>
</reference>
<sequence length="168" mass="18674">MSIMNSFQRGFTTLVLIVLIVISLQSNHAAAGEVGCDLHFWADEGPNPRISCISFGDPDKDYQCKSHSCTVPAKRGRQSWEKLQFGPCHRSGHPPGQATHVKQYFRGLASASVQDKDGNWWECNYMKDGDHNNGAVCESLSAPPPTPNLNSRTDTHTCKQFTSLHRMQ</sequence>
<organism evidence="2 3">
    <name type="scientific">Puccinia striiformis</name>
    <dbReference type="NCBI Taxonomy" id="27350"/>
    <lineage>
        <taxon>Eukaryota</taxon>
        <taxon>Fungi</taxon>
        <taxon>Dikarya</taxon>
        <taxon>Basidiomycota</taxon>
        <taxon>Pucciniomycotina</taxon>
        <taxon>Pucciniomycetes</taxon>
        <taxon>Pucciniales</taxon>
        <taxon>Pucciniaceae</taxon>
        <taxon>Puccinia</taxon>
    </lineage>
</organism>
<feature type="signal peptide" evidence="1">
    <location>
        <begin position="1"/>
        <end position="31"/>
    </location>
</feature>
<dbReference type="Proteomes" id="UP000238274">
    <property type="component" value="Unassembled WGS sequence"/>
</dbReference>
<proteinExistence type="predicted"/>
<feature type="chain" id="PRO_5015702921" description="Secreted protein" evidence="1">
    <location>
        <begin position="32"/>
        <end position="168"/>
    </location>
</feature>